<keyword evidence="7" id="KW-0378">Hydrolase</keyword>
<evidence type="ECO:0000256" key="2">
    <source>
        <dbReference type="ARBA" id="ARBA00001946"/>
    </source>
</evidence>
<evidence type="ECO:0000313" key="13">
    <source>
        <dbReference type="EMBL" id="OEL14619.1"/>
    </source>
</evidence>
<gene>
    <name evidence="13" type="ORF">BAE44_0024358</name>
</gene>
<evidence type="ECO:0000256" key="6">
    <source>
        <dbReference type="ARBA" id="ARBA00022763"/>
    </source>
</evidence>
<accession>A0A1E5UP00</accession>
<dbReference type="InterPro" id="IPR005135">
    <property type="entry name" value="Endo/exonuclease/phosphatase"/>
</dbReference>
<keyword evidence="9" id="KW-0234">DNA repair</keyword>
<keyword evidence="5" id="KW-0479">Metal-binding</keyword>
<dbReference type="GO" id="GO:0006302">
    <property type="term" value="P:double-strand break repair"/>
    <property type="evidence" value="ECO:0007669"/>
    <property type="project" value="TreeGrafter"/>
</dbReference>
<evidence type="ECO:0000256" key="1">
    <source>
        <dbReference type="ARBA" id="ARBA00001936"/>
    </source>
</evidence>
<dbReference type="OrthoDB" id="9975959at2759"/>
<protein>
    <recommendedName>
        <fullName evidence="12">Endonuclease/exonuclease/phosphatase domain-containing protein</fullName>
    </recommendedName>
</protein>
<evidence type="ECO:0000313" key="14">
    <source>
        <dbReference type="Proteomes" id="UP000095767"/>
    </source>
</evidence>
<dbReference type="GO" id="GO:0004518">
    <property type="term" value="F:nuclease activity"/>
    <property type="evidence" value="ECO:0007669"/>
    <property type="project" value="UniProtKB-KW"/>
</dbReference>
<dbReference type="AlphaFoldDB" id="A0A1E5UP00"/>
<keyword evidence="4" id="KW-0540">Nuclease</keyword>
<evidence type="ECO:0000259" key="12">
    <source>
        <dbReference type="Pfam" id="PF03372"/>
    </source>
</evidence>
<evidence type="ECO:0000256" key="11">
    <source>
        <dbReference type="SAM" id="MobiDB-lite"/>
    </source>
</evidence>
<dbReference type="GO" id="GO:0005737">
    <property type="term" value="C:cytoplasm"/>
    <property type="evidence" value="ECO:0007669"/>
    <property type="project" value="TreeGrafter"/>
</dbReference>
<keyword evidence="14" id="KW-1185">Reference proteome</keyword>
<evidence type="ECO:0000256" key="10">
    <source>
        <dbReference type="ARBA" id="ARBA00023242"/>
    </source>
</evidence>
<dbReference type="InterPro" id="IPR036691">
    <property type="entry name" value="Endo/exonu/phosph_ase_sf"/>
</dbReference>
<comment type="subcellular location">
    <subcellularLocation>
        <location evidence="3">Nucleus</location>
        <location evidence="3">PML body</location>
    </subcellularLocation>
</comment>
<dbReference type="PANTHER" id="PTHR15822">
    <property type="entry name" value="TRAF AND TNF RECEPTOR-ASSOCIATED PROTEIN"/>
    <property type="match status" value="1"/>
</dbReference>
<dbReference type="GO" id="GO:0046872">
    <property type="term" value="F:metal ion binding"/>
    <property type="evidence" value="ECO:0007669"/>
    <property type="project" value="UniProtKB-KW"/>
</dbReference>
<organism evidence="13 14">
    <name type="scientific">Dichanthelium oligosanthes</name>
    <dbReference type="NCBI Taxonomy" id="888268"/>
    <lineage>
        <taxon>Eukaryota</taxon>
        <taxon>Viridiplantae</taxon>
        <taxon>Streptophyta</taxon>
        <taxon>Embryophyta</taxon>
        <taxon>Tracheophyta</taxon>
        <taxon>Spermatophyta</taxon>
        <taxon>Magnoliopsida</taxon>
        <taxon>Liliopsida</taxon>
        <taxon>Poales</taxon>
        <taxon>Poaceae</taxon>
        <taxon>PACMAD clade</taxon>
        <taxon>Panicoideae</taxon>
        <taxon>Panicodae</taxon>
        <taxon>Paniceae</taxon>
        <taxon>Dichantheliinae</taxon>
        <taxon>Dichanthelium</taxon>
    </lineage>
</organism>
<dbReference type="PANTHER" id="PTHR15822:SF4">
    <property type="entry name" value="TYROSYL-DNA PHOSPHODIESTERASE 2"/>
    <property type="match status" value="1"/>
</dbReference>
<sequence>MATLLSPPAAPRLALLLRRLNPNPKPSLHLRLPRMARAATSPSRAMSSPPNLRLSSWDSPDDPLDFSAVAGAAFLPLRRRTTKRKRAPSPEVVEVRAAADEPDGAAAEVEEKARPAKKGNSNSHLDKKTVKIMTYNVWFREDLELVRRMNALGNLIQHHSPDLICFQVLNSNCSSFSFLFYTGIGYSYVELQEITPDIYLLFEKSDWWKAYKCSLSHEQAMDRPYYCMQMSKLPVKSFDCKPFSNSHMGRELCTADVIVGRLTNLVLATSHLESPCPGPPTWDQMFSKERVGQANECLRILGAFRNVILCGDMNWDDKGDGPFPLPQGWIDAWAELKLGEDGWTYDTKANLMLSGNRKLQKRLDRFVCKLLDFKVDSIEMIGMKAIPGITYIKEKKVRQEIRKLELPVLPSDHFGLVLTISNQSENI</sequence>
<evidence type="ECO:0000256" key="3">
    <source>
        <dbReference type="ARBA" id="ARBA00004322"/>
    </source>
</evidence>
<evidence type="ECO:0000256" key="9">
    <source>
        <dbReference type="ARBA" id="ARBA00023204"/>
    </source>
</evidence>
<reference evidence="13 14" key="1">
    <citation type="submission" date="2016-09" db="EMBL/GenBank/DDBJ databases">
        <title>The draft genome of Dichanthelium oligosanthes: A C3 panicoid grass species.</title>
        <authorList>
            <person name="Studer A.J."/>
            <person name="Schnable J.C."/>
            <person name="Brutnell T.P."/>
        </authorList>
    </citation>
    <scope>NUCLEOTIDE SEQUENCE [LARGE SCALE GENOMIC DNA]</scope>
    <source>
        <strain evidence="14">cv. Kellogg 1175</strain>
        <tissue evidence="13">Leaf</tissue>
    </source>
</reference>
<dbReference type="Pfam" id="PF03372">
    <property type="entry name" value="Exo_endo_phos"/>
    <property type="match status" value="1"/>
</dbReference>
<evidence type="ECO:0000256" key="8">
    <source>
        <dbReference type="ARBA" id="ARBA00022842"/>
    </source>
</evidence>
<keyword evidence="6" id="KW-0227">DNA damage</keyword>
<comment type="cofactor">
    <cofactor evidence="1">
        <name>Mn(2+)</name>
        <dbReference type="ChEBI" id="CHEBI:29035"/>
    </cofactor>
</comment>
<evidence type="ECO:0000256" key="4">
    <source>
        <dbReference type="ARBA" id="ARBA00022722"/>
    </source>
</evidence>
<keyword evidence="10" id="KW-0539">Nucleus</keyword>
<proteinExistence type="predicted"/>
<dbReference type="CDD" id="cd09080">
    <property type="entry name" value="TDP2"/>
    <property type="match status" value="1"/>
</dbReference>
<evidence type="ECO:0000256" key="5">
    <source>
        <dbReference type="ARBA" id="ARBA00022723"/>
    </source>
</evidence>
<dbReference type="Proteomes" id="UP000095767">
    <property type="component" value="Unassembled WGS sequence"/>
</dbReference>
<dbReference type="GO" id="GO:0070260">
    <property type="term" value="F:5'-tyrosyl-DNA phosphodiesterase activity"/>
    <property type="evidence" value="ECO:0007669"/>
    <property type="project" value="TreeGrafter"/>
</dbReference>
<dbReference type="InterPro" id="IPR051547">
    <property type="entry name" value="TDP2-like"/>
</dbReference>
<dbReference type="Gene3D" id="3.60.10.10">
    <property type="entry name" value="Endonuclease/exonuclease/phosphatase"/>
    <property type="match status" value="2"/>
</dbReference>
<dbReference type="EMBL" id="LWDX02069410">
    <property type="protein sequence ID" value="OEL14619.1"/>
    <property type="molecule type" value="Genomic_DNA"/>
</dbReference>
<dbReference type="SUPFAM" id="SSF56219">
    <property type="entry name" value="DNase I-like"/>
    <property type="match status" value="1"/>
</dbReference>
<feature type="region of interest" description="Disordered" evidence="11">
    <location>
        <begin position="82"/>
        <end position="123"/>
    </location>
</feature>
<evidence type="ECO:0000256" key="7">
    <source>
        <dbReference type="ARBA" id="ARBA00022801"/>
    </source>
</evidence>
<keyword evidence="8" id="KW-0460">Magnesium</keyword>
<dbReference type="FunFam" id="3.60.10.10:FF:000058">
    <property type="entry name" value="Tyrosyl-DNA phosphodiesterase 2"/>
    <property type="match status" value="1"/>
</dbReference>
<comment type="caution">
    <text evidence="13">The sequence shown here is derived from an EMBL/GenBank/DDBJ whole genome shotgun (WGS) entry which is preliminary data.</text>
</comment>
<dbReference type="GO" id="GO:0003697">
    <property type="term" value="F:single-stranded DNA binding"/>
    <property type="evidence" value="ECO:0007669"/>
    <property type="project" value="TreeGrafter"/>
</dbReference>
<name>A0A1E5UP00_9POAL</name>
<feature type="domain" description="Endonuclease/exonuclease/phosphatase" evidence="12">
    <location>
        <begin position="133"/>
        <end position="413"/>
    </location>
</feature>
<dbReference type="STRING" id="888268.A0A1E5UP00"/>
<comment type="cofactor">
    <cofactor evidence="2">
        <name>Mg(2+)</name>
        <dbReference type="ChEBI" id="CHEBI:18420"/>
    </cofactor>
</comment>